<dbReference type="GO" id="GO:0097367">
    <property type="term" value="F:carbohydrate derivative binding"/>
    <property type="evidence" value="ECO:0007669"/>
    <property type="project" value="InterPro"/>
</dbReference>
<dbReference type="STRING" id="1502291.AAA799D11_01929"/>
<evidence type="ECO:0000313" key="1">
    <source>
        <dbReference type="EMBL" id="KFM14553.1"/>
    </source>
</evidence>
<proteinExistence type="predicted"/>
<dbReference type="GO" id="GO:1901135">
    <property type="term" value="P:carbohydrate derivative metabolic process"/>
    <property type="evidence" value="ECO:0007669"/>
    <property type="project" value="InterPro"/>
</dbReference>
<gene>
    <name evidence="1" type="ORF">AAA799D11_01929</name>
</gene>
<dbReference type="InterPro" id="IPR046348">
    <property type="entry name" value="SIS_dom_sf"/>
</dbReference>
<protein>
    <submittedName>
        <fullName evidence="1">RpiR family transcriptional regulator protein</fullName>
    </submittedName>
</protein>
<sequence>MYAVYDRWPYIAYDCYNLNHEPIELSGINQIVFCGMGGSGAIGDMFSSILSKTNIHVSIVKGYLLSNTISENSLVASICVILVDTCNHSTNDSYCLRTSMIMCCC</sequence>
<dbReference type="Gene3D" id="3.40.50.10490">
    <property type="entry name" value="Glucose-6-phosphate isomerase like protein, domain 1"/>
    <property type="match status" value="1"/>
</dbReference>
<dbReference type="EMBL" id="JOSY01000077">
    <property type="protein sequence ID" value="KFM14553.1"/>
    <property type="molecule type" value="Genomic_DNA"/>
</dbReference>
<dbReference type="SUPFAM" id="SSF53697">
    <property type="entry name" value="SIS domain"/>
    <property type="match status" value="1"/>
</dbReference>
<evidence type="ECO:0000313" key="2">
    <source>
        <dbReference type="Proteomes" id="UP000029386"/>
    </source>
</evidence>
<keyword evidence="2" id="KW-1185">Reference proteome</keyword>
<dbReference type="Proteomes" id="UP000029386">
    <property type="component" value="Unassembled WGS sequence"/>
</dbReference>
<dbReference type="AlphaFoldDB" id="A0A087RM49"/>
<comment type="caution">
    <text evidence="1">The sequence shown here is derived from an EMBL/GenBank/DDBJ whole genome shotgun (WGS) entry which is preliminary data.</text>
</comment>
<organism evidence="1 2">
    <name type="scientific">Marine Group I thaumarchaeote SCGC AAA799-D11</name>
    <dbReference type="NCBI Taxonomy" id="1502291"/>
    <lineage>
        <taxon>Archaea</taxon>
        <taxon>Nitrososphaerota</taxon>
        <taxon>Marine Group I</taxon>
    </lineage>
</organism>
<name>A0A087RM49_9ARCH</name>
<accession>A0A087RM49</accession>
<reference evidence="1 2" key="1">
    <citation type="submission" date="2014-06" db="EMBL/GenBank/DDBJ databases">
        <authorList>
            <person name="Ngugi D.K."/>
            <person name="Blom J."/>
            <person name="Alam I."/>
            <person name="Rashid M."/>
            <person name="Baalawi W."/>
            <person name="Zhang G."/>
            <person name="Hikmawan T."/>
            <person name="Guan Y."/>
            <person name="Antunes A."/>
            <person name="Siam R."/>
            <person name="El-Dorry H."/>
            <person name="Bajic V."/>
            <person name="Stingl U."/>
        </authorList>
    </citation>
    <scope>NUCLEOTIDE SEQUENCE [LARGE SCALE GENOMIC DNA]</scope>
    <source>
        <strain evidence="1">SCGC AAA799-D11</strain>
    </source>
</reference>